<dbReference type="WBParaSite" id="NBR_0001774601-mRNA-1">
    <property type="protein sequence ID" value="NBR_0001774601-mRNA-1"/>
    <property type="gene ID" value="NBR_0001774601"/>
</dbReference>
<keyword evidence="2" id="KW-1185">Reference proteome</keyword>
<evidence type="ECO:0000313" key="1">
    <source>
        <dbReference type="EMBL" id="VDL81432.1"/>
    </source>
</evidence>
<accession>A0A0N4YKZ6</accession>
<name>A0A0N4YKZ6_NIPBR</name>
<dbReference type="Proteomes" id="UP000271162">
    <property type="component" value="Unassembled WGS sequence"/>
</dbReference>
<proteinExistence type="predicted"/>
<evidence type="ECO:0000313" key="3">
    <source>
        <dbReference type="WBParaSite" id="NBR_0001774601-mRNA-1"/>
    </source>
</evidence>
<evidence type="ECO:0000313" key="2">
    <source>
        <dbReference type="Proteomes" id="UP000271162"/>
    </source>
</evidence>
<organism evidence="3">
    <name type="scientific">Nippostrongylus brasiliensis</name>
    <name type="common">Rat hookworm</name>
    <dbReference type="NCBI Taxonomy" id="27835"/>
    <lineage>
        <taxon>Eukaryota</taxon>
        <taxon>Metazoa</taxon>
        <taxon>Ecdysozoa</taxon>
        <taxon>Nematoda</taxon>
        <taxon>Chromadorea</taxon>
        <taxon>Rhabditida</taxon>
        <taxon>Rhabditina</taxon>
        <taxon>Rhabditomorpha</taxon>
        <taxon>Strongyloidea</taxon>
        <taxon>Heligmosomidae</taxon>
        <taxon>Nippostrongylus</taxon>
    </lineage>
</organism>
<gene>
    <name evidence="1" type="ORF">NBR_LOCUS17747</name>
</gene>
<dbReference type="AlphaFoldDB" id="A0A0N4YKZ6"/>
<sequence>MGWMSTKHLPAVLSCSDPTGKVVIRVDDEEYSLDLRKCAHCLILLLGSEYAPTQRVLAASTNRKWEKTKAPDLLKEWPAKVWAASPPPALPNIVEVMTGFLERDDTVEKMNEGAIPEKDDS</sequence>
<protein>
    <submittedName>
        <fullName evidence="3">Skp1_POZ domain-containing protein</fullName>
    </submittedName>
</protein>
<reference evidence="3" key="1">
    <citation type="submission" date="2017-02" db="UniProtKB">
        <authorList>
            <consortium name="WormBaseParasite"/>
        </authorList>
    </citation>
    <scope>IDENTIFICATION</scope>
</reference>
<reference evidence="1 2" key="2">
    <citation type="submission" date="2018-11" db="EMBL/GenBank/DDBJ databases">
        <authorList>
            <consortium name="Pathogen Informatics"/>
        </authorList>
    </citation>
    <scope>NUCLEOTIDE SEQUENCE [LARGE SCALE GENOMIC DNA]</scope>
</reference>
<dbReference type="EMBL" id="UYSL01022948">
    <property type="protein sequence ID" value="VDL81432.1"/>
    <property type="molecule type" value="Genomic_DNA"/>
</dbReference>